<name>A0A975BSG6_9BACT</name>
<sequence>MNKKTSESAPGRNRTICLPFDRETYDGTVSDDFQFRLYIDEMFSSHPELFPPETGRGWRMKDKYISKKQNVMIRRIEISGIAHTIRPWRRNAFSAFPSRTAPLRNP</sequence>
<reference evidence="1" key="1">
    <citation type="journal article" date="2021" name="Microb. Physiol.">
        <title>Proteogenomic Insights into the Physiology of Marine, Sulfate-Reducing, Filamentous Desulfonema limicola and Desulfonema magnum.</title>
        <authorList>
            <person name="Schnaars V."/>
            <person name="Wohlbrand L."/>
            <person name="Scheve S."/>
            <person name="Hinrichs C."/>
            <person name="Reinhardt R."/>
            <person name="Rabus R."/>
        </authorList>
    </citation>
    <scope>NUCLEOTIDE SEQUENCE</scope>
    <source>
        <strain evidence="1">4be13</strain>
    </source>
</reference>
<proteinExistence type="predicted"/>
<dbReference type="Proteomes" id="UP000663722">
    <property type="component" value="Chromosome"/>
</dbReference>
<evidence type="ECO:0000313" key="2">
    <source>
        <dbReference type="Proteomes" id="UP000663722"/>
    </source>
</evidence>
<dbReference type="RefSeq" id="WP_207678816.1">
    <property type="nucleotide sequence ID" value="NZ_CP061800.1"/>
</dbReference>
<dbReference type="EMBL" id="CP061800">
    <property type="protein sequence ID" value="QTA90770.1"/>
    <property type="molecule type" value="Genomic_DNA"/>
</dbReference>
<keyword evidence="2" id="KW-1185">Reference proteome</keyword>
<evidence type="ECO:0000313" key="1">
    <source>
        <dbReference type="EMBL" id="QTA90770.1"/>
    </source>
</evidence>
<dbReference type="KEGG" id="dmm:dnm_068310"/>
<protein>
    <submittedName>
        <fullName evidence="1">Uncharacterized protein</fullName>
    </submittedName>
</protein>
<accession>A0A975BSG6</accession>
<gene>
    <name evidence="1" type="ORF">dnm_068310</name>
</gene>
<organism evidence="1 2">
    <name type="scientific">Desulfonema magnum</name>
    <dbReference type="NCBI Taxonomy" id="45655"/>
    <lineage>
        <taxon>Bacteria</taxon>
        <taxon>Pseudomonadati</taxon>
        <taxon>Thermodesulfobacteriota</taxon>
        <taxon>Desulfobacteria</taxon>
        <taxon>Desulfobacterales</taxon>
        <taxon>Desulfococcaceae</taxon>
        <taxon>Desulfonema</taxon>
    </lineage>
</organism>
<dbReference type="AlphaFoldDB" id="A0A975BSG6"/>